<sequence>MAEGNQRTETSNQSQDMNKAKPQKESLEDLLTTLSSQIRSSDWLEQNTPEKFALENPEVAQAFKEAAEKSSTKQSTGDNG</sequence>
<accession>A0AAV4H9D0</accession>
<comment type="caution">
    <text evidence="2">The sequence shown here is derived from an EMBL/GenBank/DDBJ whole genome shotgun (WGS) entry which is preliminary data.</text>
</comment>
<evidence type="ECO:0000313" key="3">
    <source>
        <dbReference type="Proteomes" id="UP000762676"/>
    </source>
</evidence>
<gene>
    <name evidence="2" type="ORF">ElyMa_000886300</name>
</gene>
<feature type="compositionally biased region" description="Polar residues" evidence="1">
    <location>
        <begin position="1"/>
        <end position="17"/>
    </location>
</feature>
<name>A0AAV4H9D0_9GAST</name>
<protein>
    <submittedName>
        <fullName evidence="2">1-aminocyclopropane-1-carboxylate synthase homolog</fullName>
    </submittedName>
</protein>
<organism evidence="2 3">
    <name type="scientific">Elysia marginata</name>
    <dbReference type="NCBI Taxonomy" id="1093978"/>
    <lineage>
        <taxon>Eukaryota</taxon>
        <taxon>Metazoa</taxon>
        <taxon>Spiralia</taxon>
        <taxon>Lophotrochozoa</taxon>
        <taxon>Mollusca</taxon>
        <taxon>Gastropoda</taxon>
        <taxon>Heterobranchia</taxon>
        <taxon>Euthyneura</taxon>
        <taxon>Panpulmonata</taxon>
        <taxon>Sacoglossa</taxon>
        <taxon>Placobranchoidea</taxon>
        <taxon>Plakobranchidae</taxon>
        <taxon>Elysia</taxon>
    </lineage>
</organism>
<reference evidence="2 3" key="1">
    <citation type="journal article" date="2021" name="Elife">
        <title>Chloroplast acquisition without the gene transfer in kleptoplastic sea slugs, Plakobranchus ocellatus.</title>
        <authorList>
            <person name="Maeda T."/>
            <person name="Takahashi S."/>
            <person name="Yoshida T."/>
            <person name="Shimamura S."/>
            <person name="Takaki Y."/>
            <person name="Nagai Y."/>
            <person name="Toyoda A."/>
            <person name="Suzuki Y."/>
            <person name="Arimoto A."/>
            <person name="Ishii H."/>
            <person name="Satoh N."/>
            <person name="Nishiyama T."/>
            <person name="Hasebe M."/>
            <person name="Maruyama T."/>
            <person name="Minagawa J."/>
            <person name="Obokata J."/>
            <person name="Shigenobu S."/>
        </authorList>
    </citation>
    <scope>NUCLEOTIDE SEQUENCE [LARGE SCALE GENOMIC DNA]</scope>
</reference>
<keyword evidence="3" id="KW-1185">Reference proteome</keyword>
<dbReference type="Proteomes" id="UP000762676">
    <property type="component" value="Unassembled WGS sequence"/>
</dbReference>
<feature type="region of interest" description="Disordered" evidence="1">
    <location>
        <begin position="1"/>
        <end position="28"/>
    </location>
</feature>
<feature type="compositionally biased region" description="Basic and acidic residues" evidence="1">
    <location>
        <begin position="18"/>
        <end position="27"/>
    </location>
</feature>
<dbReference type="AlphaFoldDB" id="A0AAV4H9D0"/>
<evidence type="ECO:0000256" key="1">
    <source>
        <dbReference type="SAM" id="MobiDB-lite"/>
    </source>
</evidence>
<dbReference type="EMBL" id="BMAT01001832">
    <property type="protein sequence ID" value="GFR93200.1"/>
    <property type="molecule type" value="Genomic_DNA"/>
</dbReference>
<proteinExistence type="predicted"/>
<evidence type="ECO:0000313" key="2">
    <source>
        <dbReference type="EMBL" id="GFR93200.1"/>
    </source>
</evidence>